<dbReference type="AlphaFoldDB" id="A0A1T5AJ32"/>
<reference evidence="3" key="1">
    <citation type="submission" date="2017-02" db="EMBL/GenBank/DDBJ databases">
        <authorList>
            <person name="Varghese N."/>
            <person name="Submissions S."/>
        </authorList>
    </citation>
    <scope>NUCLEOTIDE SEQUENCE [LARGE SCALE GENOMIC DNA]</scope>
    <source>
        <strain evidence="3">DSM 23546</strain>
    </source>
</reference>
<evidence type="ECO:0000313" key="2">
    <source>
        <dbReference type="EMBL" id="SKB34966.1"/>
    </source>
</evidence>
<keyword evidence="3" id="KW-1185">Reference proteome</keyword>
<evidence type="ECO:0000259" key="1">
    <source>
        <dbReference type="Pfam" id="PF03235"/>
    </source>
</evidence>
<proteinExistence type="predicted"/>
<accession>A0A1T5AJ32</accession>
<dbReference type="PANTHER" id="PTHR37292:SF2">
    <property type="entry name" value="DUF262 DOMAIN-CONTAINING PROTEIN"/>
    <property type="match status" value="1"/>
</dbReference>
<organism evidence="2 3">
    <name type="scientific">Maribacter arcticus</name>
    <dbReference type="NCBI Taxonomy" id="561365"/>
    <lineage>
        <taxon>Bacteria</taxon>
        <taxon>Pseudomonadati</taxon>
        <taxon>Bacteroidota</taxon>
        <taxon>Flavobacteriia</taxon>
        <taxon>Flavobacteriales</taxon>
        <taxon>Flavobacteriaceae</taxon>
        <taxon>Maribacter</taxon>
    </lineage>
</organism>
<name>A0A1T5AJ32_9FLAO</name>
<dbReference type="InterPro" id="IPR004919">
    <property type="entry name" value="GmrSD_N"/>
</dbReference>
<dbReference type="OrthoDB" id="9798761at2"/>
<feature type="domain" description="GmrSD restriction endonucleases N-terminal" evidence="1">
    <location>
        <begin position="9"/>
        <end position="281"/>
    </location>
</feature>
<gene>
    <name evidence="2" type="ORF">SAMN05660866_01010</name>
</gene>
<dbReference type="STRING" id="561365.SAMN05660866_01010"/>
<dbReference type="Proteomes" id="UP000190339">
    <property type="component" value="Unassembled WGS sequence"/>
</dbReference>
<dbReference type="EMBL" id="FUYL01000002">
    <property type="protein sequence ID" value="SKB34966.1"/>
    <property type="molecule type" value="Genomic_DNA"/>
</dbReference>
<protein>
    <recommendedName>
        <fullName evidence="1">GmrSD restriction endonucleases N-terminal domain-containing protein</fullName>
    </recommendedName>
</protein>
<dbReference type="Pfam" id="PF03235">
    <property type="entry name" value="GmrSD_N"/>
    <property type="match status" value="1"/>
</dbReference>
<dbReference type="RefSeq" id="WP_079511501.1">
    <property type="nucleotide sequence ID" value="NZ_FUYL01000002.1"/>
</dbReference>
<sequence>MSYHSKTIKQAVKDIESEKTFLPAIQRKFVWPRHKIEYLFDSLMRNFPIGSFLFWELKSEKAYDYVFYNFLRKYDERKPNNERKTGSFLNPEIIGVLDGQQRLSSMYLGLQGTHRERLKYHRSLQDYAYPETALYLNLLTLPYYINNEGDIDIEREIDFEFRFLTQEEAKHIKSKNNEGIWNKSFWFKVGDVLRWSDDPEIDEIFEALKLACVHENQTNAFNKKKRLIKKGLRDLHKRICEEELINYFKVTKDDLDDILKIFIRVNSGGTILSKTDLLFSTIVATWEDGRDEIEAFLKDLNSKGDGFWFNNDFLMRSCLVLSDLPVLFKVNSFKSKNVQLVKDNWENIKSALEKTVNLLESFGFSGSVLTSQNSVIVIAYHFMKGGNTSETSKQGIKKYLLHALLKNVYGGQGDQVITSFRNALREEVVDKENKESSKEKTYQLKQSTFPFDVFLDLKLPANKTLKITEEDIEEFLNYRKSANSFFVLALLYPHLRFNQVHFHQDHIHPHSRFSDAKLRDVGIPEDKWQHWQSLKDTIPNLQLMEGRENSSKNATQFKDWFEGSFDGNKNVNDPVKFREDNFIPSTSLEFSNFETFYTERKVLITSELMKVLNLKKKQEQEQEISNLSES</sequence>
<dbReference type="PANTHER" id="PTHR37292">
    <property type="entry name" value="VNG6097C"/>
    <property type="match status" value="1"/>
</dbReference>
<evidence type="ECO:0000313" key="3">
    <source>
        <dbReference type="Proteomes" id="UP000190339"/>
    </source>
</evidence>